<evidence type="ECO:0000313" key="3">
    <source>
        <dbReference type="EMBL" id="KAH6598988.1"/>
    </source>
</evidence>
<feature type="chain" id="PRO_5046972856" evidence="2">
    <location>
        <begin position="19"/>
        <end position="138"/>
    </location>
</feature>
<protein>
    <submittedName>
        <fullName evidence="3">Uncharacterized protein</fullName>
    </submittedName>
</protein>
<feature type="region of interest" description="Disordered" evidence="1">
    <location>
        <begin position="43"/>
        <end position="99"/>
    </location>
</feature>
<accession>A0ABQ8FIT5</accession>
<name>A0ABQ8FIT5_9FUNG</name>
<evidence type="ECO:0000313" key="4">
    <source>
        <dbReference type="Proteomes" id="UP001648503"/>
    </source>
</evidence>
<feature type="signal peptide" evidence="2">
    <location>
        <begin position="1"/>
        <end position="18"/>
    </location>
</feature>
<reference evidence="3 4" key="1">
    <citation type="submission" date="2021-02" db="EMBL/GenBank/DDBJ databases">
        <title>Variation within the Batrachochytrium salamandrivorans European outbreak.</title>
        <authorList>
            <person name="Kelly M."/>
            <person name="Pasmans F."/>
            <person name="Shea T.P."/>
            <person name="Munoz J.F."/>
            <person name="Carranza S."/>
            <person name="Cuomo C.A."/>
            <person name="Martel A."/>
        </authorList>
    </citation>
    <scope>NUCLEOTIDE SEQUENCE [LARGE SCALE GENOMIC DNA]</scope>
    <source>
        <strain evidence="3 4">AMFP18/2</strain>
    </source>
</reference>
<proteinExistence type="predicted"/>
<comment type="caution">
    <text evidence="3">The sequence shown here is derived from an EMBL/GenBank/DDBJ whole genome shotgun (WGS) entry which is preliminary data.</text>
</comment>
<dbReference type="Proteomes" id="UP001648503">
    <property type="component" value="Unassembled WGS sequence"/>
</dbReference>
<sequence>MKFNALVVAAMVITSVNASGREGLEGFLKKGCVARSDSKEMLAIENDSESELTQDPPVHGPEPVSSQDSLENGSEPGPSQDSPNNESGKSRESGVTEYDPKCDPIIIKLDKLWLKAYDLEPVLRSQMPAYYKLMKGRT</sequence>
<keyword evidence="4" id="KW-1185">Reference proteome</keyword>
<gene>
    <name evidence="3" type="ORF">BASA50_003308</name>
</gene>
<organism evidence="3 4">
    <name type="scientific">Batrachochytrium salamandrivorans</name>
    <dbReference type="NCBI Taxonomy" id="1357716"/>
    <lineage>
        <taxon>Eukaryota</taxon>
        <taxon>Fungi</taxon>
        <taxon>Fungi incertae sedis</taxon>
        <taxon>Chytridiomycota</taxon>
        <taxon>Chytridiomycota incertae sedis</taxon>
        <taxon>Chytridiomycetes</taxon>
        <taxon>Rhizophydiales</taxon>
        <taxon>Rhizophydiales incertae sedis</taxon>
        <taxon>Batrachochytrium</taxon>
    </lineage>
</organism>
<feature type="compositionally biased region" description="Polar residues" evidence="1">
    <location>
        <begin position="64"/>
        <end position="87"/>
    </location>
</feature>
<dbReference type="EMBL" id="JAFCIX010000086">
    <property type="protein sequence ID" value="KAH6598988.1"/>
    <property type="molecule type" value="Genomic_DNA"/>
</dbReference>
<evidence type="ECO:0000256" key="1">
    <source>
        <dbReference type="SAM" id="MobiDB-lite"/>
    </source>
</evidence>
<keyword evidence="2" id="KW-0732">Signal</keyword>
<evidence type="ECO:0000256" key="2">
    <source>
        <dbReference type="SAM" id="SignalP"/>
    </source>
</evidence>
<feature type="compositionally biased region" description="Basic and acidic residues" evidence="1">
    <location>
        <begin position="88"/>
        <end position="99"/>
    </location>
</feature>